<evidence type="ECO:0000313" key="15">
    <source>
        <dbReference type="Proteomes" id="UP000177039"/>
    </source>
</evidence>
<dbReference type="Gene3D" id="1.10.730.10">
    <property type="entry name" value="Isoleucyl-tRNA Synthetase, Domain 1"/>
    <property type="match status" value="1"/>
</dbReference>
<dbReference type="Proteomes" id="UP000177039">
    <property type="component" value="Unassembled WGS sequence"/>
</dbReference>
<dbReference type="EC" id="6.1.1.9" evidence="1 9"/>
<evidence type="ECO:0000256" key="3">
    <source>
        <dbReference type="ARBA" id="ARBA00022598"/>
    </source>
</evidence>
<dbReference type="GO" id="GO:0005829">
    <property type="term" value="C:cytosol"/>
    <property type="evidence" value="ECO:0007669"/>
    <property type="project" value="TreeGrafter"/>
</dbReference>
<comment type="catalytic activity">
    <reaction evidence="8">
        <text>tRNA(Val) + L-valine + ATP = L-valyl-tRNA(Val) + AMP + diphosphate</text>
        <dbReference type="Rhea" id="RHEA:10704"/>
        <dbReference type="Rhea" id="RHEA-COMP:9672"/>
        <dbReference type="Rhea" id="RHEA-COMP:9708"/>
        <dbReference type="ChEBI" id="CHEBI:30616"/>
        <dbReference type="ChEBI" id="CHEBI:33019"/>
        <dbReference type="ChEBI" id="CHEBI:57762"/>
        <dbReference type="ChEBI" id="CHEBI:78442"/>
        <dbReference type="ChEBI" id="CHEBI:78537"/>
        <dbReference type="ChEBI" id="CHEBI:456215"/>
        <dbReference type="EC" id="6.1.1.9"/>
    </reaction>
</comment>
<feature type="domain" description="Methionyl/Valyl/Leucyl/Isoleucyl-tRNA synthetase anticodon-binding" evidence="13">
    <location>
        <begin position="637"/>
        <end position="734"/>
    </location>
</feature>
<dbReference type="EMBL" id="MFBT01000007">
    <property type="protein sequence ID" value="OGD99976.1"/>
    <property type="molecule type" value="Genomic_DNA"/>
</dbReference>
<keyword evidence="6 10" id="KW-0648">Protein biosynthesis</keyword>
<dbReference type="GO" id="GO:0004832">
    <property type="term" value="F:valine-tRNA ligase activity"/>
    <property type="evidence" value="ECO:0007669"/>
    <property type="project" value="UniProtKB-UniRule"/>
</dbReference>
<dbReference type="Gene3D" id="2.170.220.10">
    <property type="match status" value="1"/>
</dbReference>
<evidence type="ECO:0000256" key="10">
    <source>
        <dbReference type="RuleBase" id="RU363035"/>
    </source>
</evidence>
<evidence type="ECO:0000259" key="12">
    <source>
        <dbReference type="Pfam" id="PF00133"/>
    </source>
</evidence>
<feature type="domain" description="Aminoacyl-tRNA synthetase class Ia" evidence="12">
    <location>
        <begin position="10"/>
        <end position="567"/>
    </location>
</feature>
<comment type="caution">
    <text evidence="14">The sequence shown here is derived from an EMBL/GenBank/DDBJ whole genome shotgun (WGS) entry which is preliminary data.</text>
</comment>
<evidence type="ECO:0000256" key="2">
    <source>
        <dbReference type="ARBA" id="ARBA00022490"/>
    </source>
</evidence>
<dbReference type="SUPFAM" id="SSF47323">
    <property type="entry name" value="Anticodon-binding domain of a subclass of class I aminoacyl-tRNA synthetases"/>
    <property type="match status" value="1"/>
</dbReference>
<dbReference type="NCBIfam" id="NF004349">
    <property type="entry name" value="PRK05729.1"/>
    <property type="match status" value="1"/>
</dbReference>
<dbReference type="GO" id="GO:0002161">
    <property type="term" value="F:aminoacyl-tRNA deacylase activity"/>
    <property type="evidence" value="ECO:0007669"/>
    <property type="project" value="InterPro"/>
</dbReference>
<comment type="similarity">
    <text evidence="10">Belongs to the class-I aminoacyl-tRNA synthetase family.</text>
</comment>
<keyword evidence="4 10" id="KW-0547">Nucleotide-binding</keyword>
<keyword evidence="2" id="KW-0963">Cytoplasm</keyword>
<dbReference type="CDD" id="cd07962">
    <property type="entry name" value="Anticodon_Ia_Val"/>
    <property type="match status" value="1"/>
</dbReference>
<evidence type="ECO:0000256" key="6">
    <source>
        <dbReference type="ARBA" id="ARBA00022917"/>
    </source>
</evidence>
<evidence type="ECO:0000256" key="11">
    <source>
        <dbReference type="SAM" id="MobiDB-lite"/>
    </source>
</evidence>
<dbReference type="PRINTS" id="PR00986">
    <property type="entry name" value="TRNASYNTHVAL"/>
</dbReference>
<dbReference type="SUPFAM" id="SSF50677">
    <property type="entry name" value="ValRS/IleRS/LeuRS editing domain"/>
    <property type="match status" value="1"/>
</dbReference>
<feature type="region of interest" description="Disordered" evidence="11">
    <location>
        <begin position="606"/>
        <end position="629"/>
    </location>
</feature>
<dbReference type="PANTHER" id="PTHR11946">
    <property type="entry name" value="VALYL-TRNA SYNTHETASES"/>
    <property type="match status" value="1"/>
</dbReference>
<gene>
    <name evidence="14" type="ORF">A3B54_02755</name>
</gene>
<proteinExistence type="inferred from homology"/>
<sequence>MEQDLNPETKIYGFWEKENLFRADPASSKKSYSVLIPPPNLTGELHLGHAMQHSILDAVARFRRLSGFDVLLLPGVDHAGIQFEATFDKELKKDSLSKEKLGREEWLKSAWEFKEKIYKSVSASWRMMGLSADWSREVFTLDEGPRRAVFEQFKTYWEKGMIYKGPYIVQWCPKCKTAIEDVEVEYEEREEKLYYLKYGPLTLATVRPETKFGDTAMAVNPKDKRYREYVGKEFEIETLAGKRKMKVIADDVVDPKFGTGVIKVTPGHDFNDYEIGKRHNLPILQVINKSGRLTELAGKYAGMKLEEARQAMIPELRERGILVKEEDYVHNVAVCERCKSVVEPLISEEWFLKVSELADGAVKVIDDGKIKFLPKNYAKILKDWLLNIHDWCISRSLWWGHRIPVWYRVTEVQRANGTKSIEVKVSLDSPGAGWVQDEQVLDTWFSSGLWPLSTLGWPFDLAQGKPSSERASLDPELAKYFPWDFEISAPEIKYLWIARMIMIANYFTGEVPFKTMFFHGMLRDLQGRKFSKSLGNGIDPMYLIAKWGVDATRMALYTYSIPGRDGRVSREILDERGKNFRNFATKIRNIARFVLELKPDSAHLGGVHSHSAKATQGESATSEVLRSDSSEVADADNKWIKEELEKTIKKVTNHLEKVGLHLATEEIYEFIWHKFADVYIEKSKRRRENAQPVLEYVLKTCLILLHPFMPFLTEEIYQKFTKRKKSIMLEEWPSAED</sequence>
<evidence type="ECO:0000313" key="14">
    <source>
        <dbReference type="EMBL" id="OGD99976.1"/>
    </source>
</evidence>
<dbReference type="InterPro" id="IPR013155">
    <property type="entry name" value="M/V/L/I-tRNA-synth_anticd-bd"/>
</dbReference>
<dbReference type="Gene3D" id="3.40.50.620">
    <property type="entry name" value="HUPs"/>
    <property type="match status" value="2"/>
</dbReference>
<accession>A0A1F5H736</accession>
<dbReference type="AlphaFoldDB" id="A0A1F5H736"/>
<keyword evidence="7 10" id="KW-0030">Aminoacyl-tRNA synthetase</keyword>
<dbReference type="InterPro" id="IPR033705">
    <property type="entry name" value="Anticodon_Ia_Val"/>
</dbReference>
<organism evidence="14 15">
    <name type="scientific">Candidatus Curtissbacteria bacterium RIFCSPLOWO2_01_FULL_42_50</name>
    <dbReference type="NCBI Taxonomy" id="1797730"/>
    <lineage>
        <taxon>Bacteria</taxon>
        <taxon>Candidatus Curtissiibacteriota</taxon>
    </lineage>
</organism>
<keyword evidence="3 10" id="KW-0436">Ligase</keyword>
<evidence type="ECO:0000256" key="7">
    <source>
        <dbReference type="ARBA" id="ARBA00023146"/>
    </source>
</evidence>
<evidence type="ECO:0000259" key="13">
    <source>
        <dbReference type="Pfam" id="PF08264"/>
    </source>
</evidence>
<evidence type="ECO:0000256" key="5">
    <source>
        <dbReference type="ARBA" id="ARBA00022840"/>
    </source>
</evidence>
<protein>
    <recommendedName>
        <fullName evidence="1 9">Valine--tRNA ligase</fullName>
        <ecNumber evidence="1 9">6.1.1.9</ecNumber>
    </recommendedName>
</protein>
<keyword evidence="5 10" id="KW-0067">ATP-binding</keyword>
<dbReference type="InterPro" id="IPR001412">
    <property type="entry name" value="aa-tRNA-synth_I_CS"/>
</dbReference>
<evidence type="ECO:0000256" key="4">
    <source>
        <dbReference type="ARBA" id="ARBA00022741"/>
    </source>
</evidence>
<dbReference type="PANTHER" id="PTHR11946:SF93">
    <property type="entry name" value="VALINE--TRNA LIGASE, CHLOROPLASTIC_MITOCHONDRIAL 2"/>
    <property type="match status" value="1"/>
</dbReference>
<reference evidence="14 15" key="1">
    <citation type="journal article" date="2016" name="Nat. Commun.">
        <title>Thousands of microbial genomes shed light on interconnected biogeochemical processes in an aquifer system.</title>
        <authorList>
            <person name="Anantharaman K."/>
            <person name="Brown C.T."/>
            <person name="Hug L.A."/>
            <person name="Sharon I."/>
            <person name="Castelle C.J."/>
            <person name="Probst A.J."/>
            <person name="Thomas B.C."/>
            <person name="Singh A."/>
            <person name="Wilkins M.J."/>
            <person name="Karaoz U."/>
            <person name="Brodie E.L."/>
            <person name="Williams K.H."/>
            <person name="Hubbard S.S."/>
            <person name="Banfield J.F."/>
        </authorList>
    </citation>
    <scope>NUCLEOTIDE SEQUENCE [LARGE SCALE GENOMIC DNA]</scope>
</reference>
<dbReference type="InterPro" id="IPR014729">
    <property type="entry name" value="Rossmann-like_a/b/a_fold"/>
</dbReference>
<dbReference type="SUPFAM" id="SSF52374">
    <property type="entry name" value="Nucleotidylyl transferase"/>
    <property type="match status" value="1"/>
</dbReference>
<dbReference type="GO" id="GO:0006438">
    <property type="term" value="P:valyl-tRNA aminoacylation"/>
    <property type="evidence" value="ECO:0007669"/>
    <property type="project" value="UniProtKB-UniRule"/>
</dbReference>
<feature type="compositionally biased region" description="Polar residues" evidence="11">
    <location>
        <begin position="612"/>
        <end position="624"/>
    </location>
</feature>
<dbReference type="InterPro" id="IPR009008">
    <property type="entry name" value="Val/Leu/Ile-tRNA-synth_edit"/>
</dbReference>
<dbReference type="PROSITE" id="PS00178">
    <property type="entry name" value="AA_TRNA_LIGASE_I"/>
    <property type="match status" value="1"/>
</dbReference>
<name>A0A1F5H736_9BACT</name>
<dbReference type="InterPro" id="IPR002303">
    <property type="entry name" value="Valyl-tRNA_ligase"/>
</dbReference>
<dbReference type="Pfam" id="PF08264">
    <property type="entry name" value="Anticodon_1"/>
    <property type="match status" value="1"/>
</dbReference>
<dbReference type="InterPro" id="IPR009080">
    <property type="entry name" value="tRNAsynth_Ia_anticodon-bd"/>
</dbReference>
<evidence type="ECO:0000256" key="9">
    <source>
        <dbReference type="NCBIfam" id="TIGR00422"/>
    </source>
</evidence>
<dbReference type="GO" id="GO:0005524">
    <property type="term" value="F:ATP binding"/>
    <property type="evidence" value="ECO:0007669"/>
    <property type="project" value="UniProtKB-KW"/>
</dbReference>
<dbReference type="Gene3D" id="3.90.740.10">
    <property type="entry name" value="Valyl/Leucyl/Isoleucyl-tRNA synthetase, editing domain"/>
    <property type="match status" value="1"/>
</dbReference>
<dbReference type="Pfam" id="PF00133">
    <property type="entry name" value="tRNA-synt_1"/>
    <property type="match status" value="1"/>
</dbReference>
<evidence type="ECO:0000256" key="8">
    <source>
        <dbReference type="ARBA" id="ARBA00047552"/>
    </source>
</evidence>
<evidence type="ECO:0000256" key="1">
    <source>
        <dbReference type="ARBA" id="ARBA00013169"/>
    </source>
</evidence>
<dbReference type="NCBIfam" id="TIGR00422">
    <property type="entry name" value="valS"/>
    <property type="match status" value="1"/>
</dbReference>
<dbReference type="InterPro" id="IPR002300">
    <property type="entry name" value="aa-tRNA-synth_Ia"/>
</dbReference>